<dbReference type="AlphaFoldDB" id="A0A366JYT5"/>
<keyword evidence="1" id="KW-0472">Membrane</keyword>
<organism evidence="3 4">
    <name type="scientific">Cytobacillus firmus</name>
    <name type="common">Bacillus firmus</name>
    <dbReference type="NCBI Taxonomy" id="1399"/>
    <lineage>
        <taxon>Bacteria</taxon>
        <taxon>Bacillati</taxon>
        <taxon>Bacillota</taxon>
        <taxon>Bacilli</taxon>
        <taxon>Bacillales</taxon>
        <taxon>Bacillaceae</taxon>
        <taxon>Cytobacillus</taxon>
    </lineage>
</organism>
<keyword evidence="4" id="KW-1185">Reference proteome</keyword>
<name>A0A366JYT5_CYTFI</name>
<evidence type="ECO:0000256" key="1">
    <source>
        <dbReference type="SAM" id="Phobius"/>
    </source>
</evidence>
<dbReference type="InterPro" id="IPR016040">
    <property type="entry name" value="NAD(P)-bd_dom"/>
</dbReference>
<evidence type="ECO:0000313" key="3">
    <source>
        <dbReference type="EMBL" id="RBP93229.1"/>
    </source>
</evidence>
<dbReference type="EMBL" id="QNSF01000006">
    <property type="protein sequence ID" value="RBP93229.1"/>
    <property type="molecule type" value="Genomic_DNA"/>
</dbReference>
<comment type="caution">
    <text evidence="3">The sequence shown here is derived from an EMBL/GenBank/DDBJ whole genome shotgun (WGS) entry which is preliminary data.</text>
</comment>
<dbReference type="PANTHER" id="PTHR15020">
    <property type="entry name" value="FLAVIN REDUCTASE-RELATED"/>
    <property type="match status" value="1"/>
</dbReference>
<dbReference type="STRING" id="1399.VL14_13945"/>
<protein>
    <submittedName>
        <fullName evidence="3">Uncharacterized protein YbjT (DUF2867 family)</fullName>
    </submittedName>
</protein>
<dbReference type="InterPro" id="IPR036291">
    <property type="entry name" value="NAD(P)-bd_dom_sf"/>
</dbReference>
<keyword evidence="1" id="KW-0812">Transmembrane</keyword>
<accession>A0A366JYT5</accession>
<evidence type="ECO:0000259" key="2">
    <source>
        <dbReference type="Pfam" id="PF13460"/>
    </source>
</evidence>
<reference evidence="3 4" key="1">
    <citation type="submission" date="2018-06" db="EMBL/GenBank/DDBJ databases">
        <title>Freshwater and sediment microbial communities from various areas in North America, analyzing microbe dynamics in response to fracking.</title>
        <authorList>
            <person name="Lamendella R."/>
        </authorList>
    </citation>
    <scope>NUCLEOTIDE SEQUENCE [LARGE SCALE GENOMIC DNA]</scope>
    <source>
        <strain evidence="3 4">14_TX</strain>
    </source>
</reference>
<dbReference type="Pfam" id="PF13460">
    <property type="entry name" value="NAD_binding_10"/>
    <property type="match status" value="1"/>
</dbReference>
<keyword evidence="1" id="KW-1133">Transmembrane helix</keyword>
<sequence>MQWLCLGLQSHVMSYSENGIILYIRGPGGCFFVCLILVLNKSYVEKVRKGGVSMKVIVIGANGDVGEHVIRKLAERKLEALAVAANENQTEDLIKLGAAHAIVYDEQKLIPHLQASDAVIYLTGVNPKKHSSKTVMVDHQSISDIIQLAQKSGVRRFVMMSAVKAEESDTDPSRKIAAKDLPEDMLKAANLVYTVIRIGQLTDKPGSGKITLSEKIHDRDAEIPREDAAEVLVESIDKEAIFNSTIEAASGNTAIREALSQF</sequence>
<feature type="domain" description="NAD(P)-binding" evidence="2">
    <location>
        <begin position="60"/>
        <end position="238"/>
    </location>
</feature>
<dbReference type="Proteomes" id="UP000252731">
    <property type="component" value="Unassembled WGS sequence"/>
</dbReference>
<feature type="transmembrane region" description="Helical" evidence="1">
    <location>
        <begin position="20"/>
        <end position="39"/>
    </location>
</feature>
<gene>
    <name evidence="3" type="ORF">DFO70_106364</name>
</gene>
<proteinExistence type="predicted"/>
<dbReference type="SUPFAM" id="SSF51735">
    <property type="entry name" value="NAD(P)-binding Rossmann-fold domains"/>
    <property type="match status" value="1"/>
</dbReference>
<dbReference type="PANTHER" id="PTHR15020:SF50">
    <property type="entry name" value="UPF0659 PROTEIN YMR090W"/>
    <property type="match status" value="1"/>
</dbReference>
<dbReference type="Gene3D" id="3.40.50.720">
    <property type="entry name" value="NAD(P)-binding Rossmann-like Domain"/>
    <property type="match status" value="1"/>
</dbReference>
<evidence type="ECO:0000313" key="4">
    <source>
        <dbReference type="Proteomes" id="UP000252731"/>
    </source>
</evidence>